<reference evidence="1 2" key="1">
    <citation type="submission" date="2016-10" db="EMBL/GenBank/DDBJ databases">
        <authorList>
            <person name="de Groot N.N."/>
        </authorList>
    </citation>
    <scope>NUCLEOTIDE SEQUENCE [LARGE SCALE GENOMIC DNA]</scope>
    <source>
        <strain evidence="1 2">DSM 25186</strain>
    </source>
</reference>
<proteinExistence type="predicted"/>
<sequence length="108" mass="11971">MRLHVLLTDSLLAVRTHDLAVSEQRIAFADSLAALAQAETALRSQELAAVRLVNRSLALEVNALQVRLQEADDTNRTLLHKLVSRPRWWHVVVVGLAGYGTGRAIRIL</sequence>
<evidence type="ECO:0000313" key="2">
    <source>
        <dbReference type="Proteomes" id="UP000198510"/>
    </source>
</evidence>
<protein>
    <submittedName>
        <fullName evidence="1">Uncharacterized protein</fullName>
    </submittedName>
</protein>
<organism evidence="1 2">
    <name type="scientific">Catalinimonas alkaloidigena</name>
    <dbReference type="NCBI Taxonomy" id="1075417"/>
    <lineage>
        <taxon>Bacteria</taxon>
        <taxon>Pseudomonadati</taxon>
        <taxon>Bacteroidota</taxon>
        <taxon>Cytophagia</taxon>
        <taxon>Cytophagales</taxon>
        <taxon>Catalimonadaceae</taxon>
        <taxon>Catalinimonas</taxon>
    </lineage>
</organism>
<dbReference type="EMBL" id="FNFO01000019">
    <property type="protein sequence ID" value="SDM66740.1"/>
    <property type="molecule type" value="Genomic_DNA"/>
</dbReference>
<dbReference type="STRING" id="1075417.SAMN05421823_1196"/>
<evidence type="ECO:0000313" key="1">
    <source>
        <dbReference type="EMBL" id="SDM66740.1"/>
    </source>
</evidence>
<dbReference type="Proteomes" id="UP000198510">
    <property type="component" value="Unassembled WGS sequence"/>
</dbReference>
<keyword evidence="2" id="KW-1185">Reference proteome</keyword>
<name>A0A1G9V3Q4_9BACT</name>
<dbReference type="AlphaFoldDB" id="A0A1G9V3Q4"/>
<accession>A0A1G9V3Q4</accession>
<gene>
    <name evidence="1" type="ORF">SAMN05421823_1196</name>
</gene>